<evidence type="ECO:0000313" key="1">
    <source>
        <dbReference type="EMBL" id="SFP88386.1"/>
    </source>
</evidence>
<dbReference type="GeneID" id="93261338"/>
<sequence>MKEFMFIYQGGDPEWMKHTSPEDIAAVMKCWEEWMTKLQEAVPE</sequence>
<dbReference type="EMBL" id="FOWR01000028">
    <property type="protein sequence ID" value="SFP88386.1"/>
    <property type="molecule type" value="Genomic_DNA"/>
</dbReference>
<protein>
    <submittedName>
        <fullName evidence="1">Uncharacterized protein</fullName>
    </submittedName>
</protein>
<reference evidence="1 2" key="1">
    <citation type="submission" date="2016-10" db="EMBL/GenBank/DDBJ databases">
        <authorList>
            <person name="de Groot N.N."/>
        </authorList>
    </citation>
    <scope>NUCLEOTIDE SEQUENCE [LARGE SCALE GENOMIC DNA]</scope>
    <source>
        <strain evidence="1 2">DSM 15893</strain>
    </source>
</reference>
<dbReference type="Proteomes" id="UP000182692">
    <property type="component" value="Unassembled WGS sequence"/>
</dbReference>
<name>A0A1I5U1D4_9GAMM</name>
<proteinExistence type="predicted"/>
<gene>
    <name evidence="1" type="ORF">SAMN03084138_03396</name>
</gene>
<dbReference type="STRING" id="1121869.SAMN03084138_03396"/>
<evidence type="ECO:0000313" key="2">
    <source>
        <dbReference type="Proteomes" id="UP000182692"/>
    </source>
</evidence>
<accession>A0A1I5U1D4</accession>
<dbReference type="RefSeq" id="WP_017010276.1">
    <property type="nucleotide sequence ID" value="NZ_FOWR01000028.1"/>
</dbReference>
<organism evidence="1 2">
    <name type="scientific">Enterovibrio norvegicus DSM 15893</name>
    <dbReference type="NCBI Taxonomy" id="1121869"/>
    <lineage>
        <taxon>Bacteria</taxon>
        <taxon>Pseudomonadati</taxon>
        <taxon>Pseudomonadota</taxon>
        <taxon>Gammaproteobacteria</taxon>
        <taxon>Vibrionales</taxon>
        <taxon>Vibrionaceae</taxon>
        <taxon>Enterovibrio</taxon>
    </lineage>
</organism>
<dbReference type="AlphaFoldDB" id="A0A1I5U1D4"/>